<protein>
    <recommendedName>
        <fullName evidence="4">Secreted protein</fullName>
    </recommendedName>
</protein>
<accession>A0ABS0XXX4</accession>
<reference evidence="3" key="1">
    <citation type="submission" date="2020-12" db="EMBL/GenBank/DDBJ databases">
        <title>Hymenobacter sp.</title>
        <authorList>
            <person name="Kim M.K."/>
        </authorList>
    </citation>
    <scope>NUCLEOTIDE SEQUENCE [LARGE SCALE GENOMIC DNA]</scope>
    <source>
        <strain evidence="3">BT325</strain>
    </source>
</reference>
<comment type="caution">
    <text evidence="2">The sequence shown here is derived from an EMBL/GenBank/DDBJ whole genome shotgun (WGS) entry which is preliminary data.</text>
</comment>
<evidence type="ECO:0008006" key="4">
    <source>
        <dbReference type="Google" id="ProtNLM"/>
    </source>
</evidence>
<feature type="signal peptide" evidence="1">
    <location>
        <begin position="1"/>
        <end position="19"/>
    </location>
</feature>
<feature type="chain" id="PRO_5046622373" description="Secreted protein" evidence="1">
    <location>
        <begin position="20"/>
        <end position="98"/>
    </location>
</feature>
<name>A0ABS0XXX4_9HYPH</name>
<keyword evidence="1" id="KW-0732">Signal</keyword>
<keyword evidence="3" id="KW-1185">Reference proteome</keyword>
<evidence type="ECO:0000256" key="1">
    <source>
        <dbReference type="SAM" id="SignalP"/>
    </source>
</evidence>
<organism evidence="2 3">
    <name type="scientific">Microvirga splendida</name>
    <dbReference type="NCBI Taxonomy" id="2795727"/>
    <lineage>
        <taxon>Bacteria</taxon>
        <taxon>Pseudomonadati</taxon>
        <taxon>Pseudomonadota</taxon>
        <taxon>Alphaproteobacteria</taxon>
        <taxon>Hyphomicrobiales</taxon>
        <taxon>Methylobacteriaceae</taxon>
        <taxon>Microvirga</taxon>
    </lineage>
</organism>
<dbReference type="Proteomes" id="UP000620670">
    <property type="component" value="Unassembled WGS sequence"/>
</dbReference>
<sequence>MRKTVCVLALLVAASSVQAQQPRPMTPSMTCNQARGLVLARGSVVLGTGTYTYDRYVRDQRFCLRTEMIEPAFVPTRDTPQCPVGYTCREFELDFFGD</sequence>
<evidence type="ECO:0000313" key="2">
    <source>
        <dbReference type="EMBL" id="MBJ6124900.1"/>
    </source>
</evidence>
<dbReference type="EMBL" id="JAELXT010000004">
    <property type="protein sequence ID" value="MBJ6124900.1"/>
    <property type="molecule type" value="Genomic_DNA"/>
</dbReference>
<evidence type="ECO:0000313" key="3">
    <source>
        <dbReference type="Proteomes" id="UP000620670"/>
    </source>
</evidence>
<proteinExistence type="predicted"/>
<gene>
    <name evidence="2" type="ORF">JAO75_05695</name>
</gene>